<keyword evidence="2" id="KW-1185">Reference proteome</keyword>
<comment type="caution">
    <text evidence="1">The sequence shown here is derived from an EMBL/GenBank/DDBJ whole genome shotgun (WGS) entry which is preliminary data.</text>
</comment>
<reference evidence="1" key="1">
    <citation type="submission" date="2023-07" db="EMBL/GenBank/DDBJ databases">
        <authorList>
            <person name="Kim M.K."/>
        </authorList>
    </citation>
    <scope>NUCLEOTIDE SEQUENCE</scope>
    <source>
        <strain evidence="1">M29</strain>
    </source>
</reference>
<proteinExistence type="predicted"/>
<dbReference type="Pfam" id="PF13668">
    <property type="entry name" value="Ferritin_2"/>
    <property type="match status" value="1"/>
</dbReference>
<dbReference type="InterPro" id="IPR012347">
    <property type="entry name" value="Ferritin-like"/>
</dbReference>
<dbReference type="RefSeq" id="WP_305013390.1">
    <property type="nucleotide sequence ID" value="NZ_JAUQSX010000012.1"/>
</dbReference>
<evidence type="ECO:0000313" key="2">
    <source>
        <dbReference type="Proteomes" id="UP001167796"/>
    </source>
</evidence>
<gene>
    <name evidence="1" type="ORF">Q5H92_20325</name>
</gene>
<dbReference type="EMBL" id="JAUQSX010000012">
    <property type="protein sequence ID" value="MDO7848723.1"/>
    <property type="molecule type" value="Genomic_DNA"/>
</dbReference>
<dbReference type="InterPro" id="IPR009078">
    <property type="entry name" value="Ferritin-like_SF"/>
</dbReference>
<sequence>MPENSADNPASDHSSPLARRRFLRYSGAGLAAGGLWLAGCAKDKNEITPSSRLDVGAGDPGILNFAYALEQLEAAFYAQVVAGPYFASASAAEKAILSDLRDHEAIHAALFKNLLGSNAIKDLNFDFSNIDFSQRTTAESASRLGVLNAARAFEDLGVAAYNGVGRYITSNDNLLLAGKIVSVEARHAAIIRELITANTFVASDVVDTTNNGLEKSKRPQDVLTIANTFLAEGSKLSAANIK</sequence>
<name>A0ABT9AFS4_9BACT</name>
<accession>A0ABT9AFS4</accession>
<dbReference type="InterPro" id="IPR006311">
    <property type="entry name" value="TAT_signal"/>
</dbReference>
<dbReference type="Proteomes" id="UP001167796">
    <property type="component" value="Unassembled WGS sequence"/>
</dbReference>
<dbReference type="PROSITE" id="PS51318">
    <property type="entry name" value="TAT"/>
    <property type="match status" value="1"/>
</dbReference>
<dbReference type="Gene3D" id="1.20.1260.10">
    <property type="match status" value="1"/>
</dbReference>
<evidence type="ECO:0000313" key="1">
    <source>
        <dbReference type="EMBL" id="MDO7848723.1"/>
    </source>
</evidence>
<dbReference type="SUPFAM" id="SSF47240">
    <property type="entry name" value="Ferritin-like"/>
    <property type="match status" value="1"/>
</dbReference>
<organism evidence="1 2">
    <name type="scientific">Hymenobacter mellowenesis</name>
    <dbReference type="NCBI Taxonomy" id="3063995"/>
    <lineage>
        <taxon>Bacteria</taxon>
        <taxon>Pseudomonadati</taxon>
        <taxon>Bacteroidota</taxon>
        <taxon>Cytophagia</taxon>
        <taxon>Cytophagales</taxon>
        <taxon>Hymenobacteraceae</taxon>
        <taxon>Hymenobacter</taxon>
    </lineage>
</organism>
<protein>
    <submittedName>
        <fullName evidence="1">Ferritin-like domain-containing protein</fullName>
    </submittedName>
</protein>